<dbReference type="EMBL" id="JARQZJ010000128">
    <property type="protein sequence ID" value="KAK9891323.1"/>
    <property type="molecule type" value="Genomic_DNA"/>
</dbReference>
<sequence length="76" mass="8885">MSIKYNFLIFTTFALIIHQNVYCTQYDPCDPCQKATLDYCCQYEHKCCDVHWQRYRAPGKAEDVSDASSEDKGTYL</sequence>
<dbReference type="AlphaFoldDB" id="A0AAW1V841"/>
<feature type="signal peptide" evidence="1">
    <location>
        <begin position="1"/>
        <end position="23"/>
    </location>
</feature>
<protein>
    <submittedName>
        <fullName evidence="2">Uncharacterized protein</fullName>
    </submittedName>
</protein>
<evidence type="ECO:0000313" key="3">
    <source>
        <dbReference type="Proteomes" id="UP001431783"/>
    </source>
</evidence>
<gene>
    <name evidence="2" type="ORF">WA026_014565</name>
</gene>
<comment type="caution">
    <text evidence="2">The sequence shown here is derived from an EMBL/GenBank/DDBJ whole genome shotgun (WGS) entry which is preliminary data.</text>
</comment>
<accession>A0AAW1V841</accession>
<feature type="chain" id="PRO_5043777491" evidence="1">
    <location>
        <begin position="24"/>
        <end position="76"/>
    </location>
</feature>
<proteinExistence type="predicted"/>
<evidence type="ECO:0000256" key="1">
    <source>
        <dbReference type="SAM" id="SignalP"/>
    </source>
</evidence>
<dbReference type="Proteomes" id="UP001431783">
    <property type="component" value="Unassembled WGS sequence"/>
</dbReference>
<keyword evidence="1" id="KW-0732">Signal</keyword>
<name>A0AAW1V841_9CUCU</name>
<evidence type="ECO:0000313" key="2">
    <source>
        <dbReference type="EMBL" id="KAK9891323.1"/>
    </source>
</evidence>
<reference evidence="2 3" key="1">
    <citation type="submission" date="2023-03" db="EMBL/GenBank/DDBJ databases">
        <title>Genome insight into feeding habits of ladybird beetles.</title>
        <authorList>
            <person name="Li H.-S."/>
            <person name="Huang Y.-H."/>
            <person name="Pang H."/>
        </authorList>
    </citation>
    <scope>NUCLEOTIDE SEQUENCE [LARGE SCALE GENOMIC DNA]</scope>
    <source>
        <strain evidence="2">SYSU_2023b</strain>
        <tissue evidence="2">Whole body</tissue>
    </source>
</reference>
<keyword evidence="3" id="KW-1185">Reference proteome</keyword>
<organism evidence="2 3">
    <name type="scientific">Henosepilachna vigintioctopunctata</name>
    <dbReference type="NCBI Taxonomy" id="420089"/>
    <lineage>
        <taxon>Eukaryota</taxon>
        <taxon>Metazoa</taxon>
        <taxon>Ecdysozoa</taxon>
        <taxon>Arthropoda</taxon>
        <taxon>Hexapoda</taxon>
        <taxon>Insecta</taxon>
        <taxon>Pterygota</taxon>
        <taxon>Neoptera</taxon>
        <taxon>Endopterygota</taxon>
        <taxon>Coleoptera</taxon>
        <taxon>Polyphaga</taxon>
        <taxon>Cucujiformia</taxon>
        <taxon>Coccinelloidea</taxon>
        <taxon>Coccinellidae</taxon>
        <taxon>Epilachninae</taxon>
        <taxon>Epilachnini</taxon>
        <taxon>Henosepilachna</taxon>
    </lineage>
</organism>